<dbReference type="RefSeq" id="XP_047845963.1">
    <property type="nucleotide sequence ID" value="XM_047989957.1"/>
</dbReference>
<dbReference type="GeneID" id="72070316"/>
<dbReference type="InterPro" id="IPR002575">
    <property type="entry name" value="Aminoglycoside_PTrfase"/>
</dbReference>
<proteinExistence type="predicted"/>
<dbReference type="KEGG" id="ptkz:JDV02_008368"/>
<sequence length="414" mass="45826">MSRDFHACSTGDLDDAAYNALIVAEIGRLRAQINDKAVCELASSLNDGKPCIVEYPSKVVGLGALTGCANYHARIRFGDGTPSWLLRVPRVSGFAVGLPVSLAEYLIRSEYATLKFLETTAVPAPRAFSFGIPSQGTDRGVGVCFLLMEELSGKPWDGQGDTAKVWKGLAEIFTELEKHPFTKAGSLCVESPDDLPSVSATASDRFVCLEPYGPFETSAAYYTAWAEQYLALIADGQLYPQFPIEAYLVYRFLQDNATQLSDPEDMFFLKHVDDKGDHLMVDKDLNITGIIDWQMARIVPRREAFGLSLVSADMRALCDGNVSLSAKDIALSDALREKRAELAIQMEDEKVRRFFWGLGLEPKWAHALPLATAILQVFGIEQGWDEWKEVAMKRYGGDDRLKALVKNSSENKSW</sequence>
<keyword evidence="3" id="KW-1185">Reference proteome</keyword>
<dbReference type="PANTHER" id="PTHR21310">
    <property type="entry name" value="AMINOGLYCOSIDE PHOSPHOTRANSFERASE-RELATED-RELATED"/>
    <property type="match status" value="1"/>
</dbReference>
<accession>A0A9Q8QNI9</accession>
<evidence type="ECO:0000259" key="1">
    <source>
        <dbReference type="Pfam" id="PF01636"/>
    </source>
</evidence>
<evidence type="ECO:0000313" key="3">
    <source>
        <dbReference type="Proteomes" id="UP000829364"/>
    </source>
</evidence>
<dbReference type="InterPro" id="IPR011009">
    <property type="entry name" value="Kinase-like_dom_sf"/>
</dbReference>
<name>A0A9Q8QNI9_9HYPO</name>
<organism evidence="2 3">
    <name type="scientific">Purpureocillium takamizusanense</name>
    <dbReference type="NCBI Taxonomy" id="2060973"/>
    <lineage>
        <taxon>Eukaryota</taxon>
        <taxon>Fungi</taxon>
        <taxon>Dikarya</taxon>
        <taxon>Ascomycota</taxon>
        <taxon>Pezizomycotina</taxon>
        <taxon>Sordariomycetes</taxon>
        <taxon>Hypocreomycetidae</taxon>
        <taxon>Hypocreales</taxon>
        <taxon>Ophiocordycipitaceae</taxon>
        <taxon>Purpureocillium</taxon>
    </lineage>
</organism>
<dbReference type="PANTHER" id="PTHR21310:SF15">
    <property type="entry name" value="AMINOGLYCOSIDE PHOSPHOTRANSFERASE DOMAIN-CONTAINING PROTEIN"/>
    <property type="match status" value="1"/>
</dbReference>
<protein>
    <recommendedName>
        <fullName evidence="1">Aminoglycoside phosphotransferase domain-containing protein</fullName>
    </recommendedName>
</protein>
<dbReference type="OrthoDB" id="4913052at2759"/>
<gene>
    <name evidence="2" type="ORF">JDV02_008368</name>
</gene>
<dbReference type="EMBL" id="CP086361">
    <property type="protein sequence ID" value="UNI22482.1"/>
    <property type="molecule type" value="Genomic_DNA"/>
</dbReference>
<dbReference type="Pfam" id="PF01636">
    <property type="entry name" value="APH"/>
    <property type="match status" value="1"/>
</dbReference>
<evidence type="ECO:0000313" key="2">
    <source>
        <dbReference type="EMBL" id="UNI22482.1"/>
    </source>
</evidence>
<dbReference type="Gene3D" id="3.90.1200.10">
    <property type="match status" value="1"/>
</dbReference>
<dbReference type="SUPFAM" id="SSF56112">
    <property type="entry name" value="Protein kinase-like (PK-like)"/>
    <property type="match status" value="1"/>
</dbReference>
<dbReference type="Proteomes" id="UP000829364">
    <property type="component" value="Chromosome 8"/>
</dbReference>
<dbReference type="InterPro" id="IPR051678">
    <property type="entry name" value="AGP_Transferase"/>
</dbReference>
<dbReference type="AlphaFoldDB" id="A0A9Q8QNI9"/>
<feature type="domain" description="Aminoglycoside phosphotransferase" evidence="1">
    <location>
        <begin position="106"/>
        <end position="305"/>
    </location>
</feature>
<reference evidence="2" key="1">
    <citation type="submission" date="2021-11" db="EMBL/GenBank/DDBJ databases">
        <title>Purpureocillium_takamizusanense_genome.</title>
        <authorList>
            <person name="Nguyen N.-H."/>
        </authorList>
    </citation>
    <scope>NUCLEOTIDE SEQUENCE</scope>
    <source>
        <strain evidence="2">PT3</strain>
    </source>
</reference>